<evidence type="ECO:0000256" key="2">
    <source>
        <dbReference type="ARBA" id="ARBA00022679"/>
    </source>
</evidence>
<dbReference type="RefSeq" id="WP_119855489.1">
    <property type="nucleotide sequence ID" value="NZ_QYYD01000004.1"/>
</dbReference>
<dbReference type="Proteomes" id="UP000285523">
    <property type="component" value="Unassembled WGS sequence"/>
</dbReference>
<keyword evidence="2 6" id="KW-0808">Transferase</keyword>
<dbReference type="PANTHER" id="PTHR30160">
    <property type="entry name" value="TETRAACYLDISACCHARIDE 4'-KINASE-RELATED"/>
    <property type="match status" value="1"/>
</dbReference>
<dbReference type="GO" id="GO:0009244">
    <property type="term" value="P:lipopolysaccharide core region biosynthetic process"/>
    <property type="evidence" value="ECO:0007669"/>
    <property type="project" value="TreeGrafter"/>
</dbReference>
<dbReference type="Pfam" id="PF01075">
    <property type="entry name" value="Glyco_transf_9"/>
    <property type="match status" value="1"/>
</dbReference>
<reference evidence="6 7" key="1">
    <citation type="submission" date="2018-09" db="EMBL/GenBank/DDBJ databases">
        <title>Draft genome sequence of Rhodopseudomonas palustris 2.1.18.</title>
        <authorList>
            <person name="Robertson S.L."/>
            <person name="Meyer T.E."/>
            <person name="Kyndt J.A."/>
        </authorList>
    </citation>
    <scope>NUCLEOTIDE SEQUENCE [LARGE SCALE GENOMIC DNA]</scope>
    <source>
        <strain evidence="6 7">2.1.18</strain>
    </source>
</reference>
<comment type="similarity">
    <text evidence="3">Belongs to the glycosyltransferase 9 family.</text>
</comment>
<gene>
    <name evidence="6" type="primary">waaF</name>
    <name evidence="6" type="ORF">D4Q52_05195</name>
</gene>
<comment type="caution">
    <text evidence="6">The sequence shown here is derived from an EMBL/GenBank/DDBJ whole genome shotgun (WGS) entry which is preliminary data.</text>
</comment>
<evidence type="ECO:0000256" key="4">
    <source>
        <dbReference type="ARBA" id="ARBA00044042"/>
    </source>
</evidence>
<accession>A0A418VK73</accession>
<evidence type="ECO:0000256" key="5">
    <source>
        <dbReference type="ARBA" id="ARBA00047503"/>
    </source>
</evidence>
<evidence type="ECO:0000313" key="7">
    <source>
        <dbReference type="Proteomes" id="UP000285523"/>
    </source>
</evidence>
<keyword evidence="1" id="KW-0328">Glycosyltransferase</keyword>
<name>A0A418VK73_RHOPL</name>
<dbReference type="OrthoDB" id="9797795at2"/>
<dbReference type="CDD" id="cd03789">
    <property type="entry name" value="GT9_LPS_heptosyltransferase"/>
    <property type="match status" value="1"/>
</dbReference>
<protein>
    <recommendedName>
        <fullName evidence="4">lipopolysaccharide heptosyltransferase II</fullName>
        <ecNumber evidence="4">2.4.99.24</ecNumber>
    </recommendedName>
</protein>
<comment type="catalytic activity">
    <reaction evidence="5">
        <text>an L-alpha-D-Hep-(1-&gt;5)-[alpha-Kdo-(2-&gt;4)]-alpha-Kdo-(2-&gt;6)-lipid A + ADP-L-glycero-beta-D-manno-heptose = an L-alpha-D-Hep-(1-&gt;3)-L-alpha-D-Hep-(1-&gt;5)-[alpha-Kdo-(2-&gt;4)]-alpha-Kdo-(2-&gt;6)-lipid A + ADP + H(+)</text>
        <dbReference type="Rhea" id="RHEA:74071"/>
        <dbReference type="ChEBI" id="CHEBI:15378"/>
        <dbReference type="ChEBI" id="CHEBI:61506"/>
        <dbReference type="ChEBI" id="CHEBI:193068"/>
        <dbReference type="ChEBI" id="CHEBI:193069"/>
        <dbReference type="ChEBI" id="CHEBI:456216"/>
        <dbReference type="EC" id="2.4.99.24"/>
    </reaction>
</comment>
<dbReference type="EC" id="2.4.99.24" evidence="4"/>
<evidence type="ECO:0000256" key="3">
    <source>
        <dbReference type="ARBA" id="ARBA00043995"/>
    </source>
</evidence>
<dbReference type="EMBL" id="QYYD01000004">
    <property type="protein sequence ID" value="RJF76543.1"/>
    <property type="molecule type" value="Genomic_DNA"/>
</dbReference>
<dbReference type="PANTHER" id="PTHR30160:SF7">
    <property type="entry name" value="ADP-HEPTOSE--LPS HEPTOSYLTRANSFERASE 2"/>
    <property type="match status" value="1"/>
</dbReference>
<organism evidence="6 7">
    <name type="scientific">Rhodopseudomonas palustris</name>
    <dbReference type="NCBI Taxonomy" id="1076"/>
    <lineage>
        <taxon>Bacteria</taxon>
        <taxon>Pseudomonadati</taxon>
        <taxon>Pseudomonadota</taxon>
        <taxon>Alphaproteobacteria</taxon>
        <taxon>Hyphomicrobiales</taxon>
        <taxon>Nitrobacteraceae</taxon>
        <taxon>Rhodopseudomonas</taxon>
    </lineage>
</organism>
<dbReference type="SUPFAM" id="SSF53756">
    <property type="entry name" value="UDP-Glycosyltransferase/glycogen phosphorylase"/>
    <property type="match status" value="1"/>
</dbReference>
<evidence type="ECO:0000256" key="1">
    <source>
        <dbReference type="ARBA" id="ARBA00022676"/>
    </source>
</evidence>
<sequence length="358" mass="38646">MNYDSLKSSLARAADRSETSPILLIPYMWIGDFVRCHTVVRVLKDRWPNRPVDVLATTLCAPLVDYMPGVRKGIVWDLPRGKLALDQQRALAARLRAEGYGRSLVMPRTFKSTIAPFLAGIPQRTGFIGEVRFGLLNDWRRGEKALPRMIDRCAALALPANIELPMDWPEPQLVVPQDAIAAWRQANGLEGRTAVALAPGAVGPSKRWSYYVELAQALTARGLDVWVIGGPGETDKAREIVAAAGPNARDLTGTDLRNGILGLGAADLVISNDSGLLHVAAAIGSPTIGIFGPTSAWHYAPLNPIEAVIETKTDVPCRPCHKPVCRMVHHKCMRDIPVDDVMAAAQQALGAAGLAPAL</sequence>
<dbReference type="GO" id="GO:0005829">
    <property type="term" value="C:cytosol"/>
    <property type="evidence" value="ECO:0007669"/>
    <property type="project" value="TreeGrafter"/>
</dbReference>
<dbReference type="InterPro" id="IPR051199">
    <property type="entry name" value="LPS_LOS_Heptosyltrfase"/>
</dbReference>
<dbReference type="InterPro" id="IPR011910">
    <property type="entry name" value="RfaF"/>
</dbReference>
<dbReference type="Gene3D" id="3.40.50.2000">
    <property type="entry name" value="Glycogen Phosphorylase B"/>
    <property type="match status" value="2"/>
</dbReference>
<dbReference type="NCBIfam" id="TIGR02195">
    <property type="entry name" value="heptsyl_trn_II"/>
    <property type="match status" value="1"/>
</dbReference>
<dbReference type="InterPro" id="IPR002201">
    <property type="entry name" value="Glyco_trans_9"/>
</dbReference>
<evidence type="ECO:0000313" key="6">
    <source>
        <dbReference type="EMBL" id="RJF76543.1"/>
    </source>
</evidence>
<dbReference type="AlphaFoldDB" id="A0A418VK73"/>
<dbReference type="GO" id="GO:0008713">
    <property type="term" value="F:ADP-heptose-lipopolysaccharide heptosyltransferase activity"/>
    <property type="evidence" value="ECO:0007669"/>
    <property type="project" value="UniProtKB-EC"/>
</dbReference>
<proteinExistence type="inferred from homology"/>